<evidence type="ECO:0000313" key="2">
    <source>
        <dbReference type="Proteomes" id="UP000237423"/>
    </source>
</evidence>
<evidence type="ECO:0000313" key="1">
    <source>
        <dbReference type="EMBL" id="POZ51681.1"/>
    </source>
</evidence>
<name>A0A2S5CLJ3_9GAMM</name>
<reference evidence="1 2" key="1">
    <citation type="submission" date="2017-11" db="EMBL/GenBank/DDBJ databases">
        <title>Draft Genome Sequence of Methylobacter psychrotolerans Sph1T, an Obligate Methanotroph from Low-Temperature Environments.</title>
        <authorList>
            <person name="Oshkin I.Y."/>
            <person name="Miroshnikov K."/>
            <person name="Belova S.E."/>
            <person name="Korzhenkov A."/>
            <person name="Toshchakov S.V."/>
            <person name="Dedysh S.N."/>
        </authorList>
    </citation>
    <scope>NUCLEOTIDE SEQUENCE [LARGE SCALE GENOMIC DNA]</scope>
    <source>
        <strain evidence="1 2">Sph1</strain>
    </source>
</reference>
<dbReference type="EMBL" id="PGFZ01000005">
    <property type="protein sequence ID" value="POZ51681.1"/>
    <property type="molecule type" value="Genomic_DNA"/>
</dbReference>
<dbReference type="Proteomes" id="UP000237423">
    <property type="component" value="Unassembled WGS sequence"/>
</dbReference>
<protein>
    <submittedName>
        <fullName evidence="1">Uncharacterized protein</fullName>
    </submittedName>
</protein>
<comment type="caution">
    <text evidence="1">The sequence shown here is derived from an EMBL/GenBank/DDBJ whole genome shotgun (WGS) entry which is preliminary data.</text>
</comment>
<dbReference type="AlphaFoldDB" id="A0A2S5CLJ3"/>
<organism evidence="1 2">
    <name type="scientific">Methylovulum psychrotolerans</name>
    <dbReference type="NCBI Taxonomy" id="1704499"/>
    <lineage>
        <taxon>Bacteria</taxon>
        <taxon>Pseudomonadati</taxon>
        <taxon>Pseudomonadota</taxon>
        <taxon>Gammaproteobacteria</taxon>
        <taxon>Methylococcales</taxon>
        <taxon>Methylococcaceae</taxon>
        <taxon>Methylovulum</taxon>
    </lineage>
</organism>
<gene>
    <name evidence="1" type="ORF">AADEFJLK_02551</name>
</gene>
<accession>A0A2S5CLJ3</accession>
<sequence length="84" mass="9863">MKFDPCYFITIANRAGVDLTRLGKNKIRITSHGKPVSDVWVAVAKKHKRKLLRHLPDDQVKRLQCDLFEVCRLDAGDYFKRKRH</sequence>
<proteinExistence type="predicted"/>
<dbReference type="RefSeq" id="WP_103974547.1">
    <property type="nucleotide sequence ID" value="NZ_PGFZ01000005.1"/>
</dbReference>